<protein>
    <recommendedName>
        <fullName evidence="6">Chondroitin synthase</fullName>
    </recommendedName>
</protein>
<evidence type="ECO:0008006" key="6">
    <source>
        <dbReference type="Google" id="ProtNLM"/>
    </source>
</evidence>
<dbReference type="InterPro" id="IPR001173">
    <property type="entry name" value="Glyco_trans_2-like"/>
</dbReference>
<dbReference type="PANTHER" id="PTHR43685:SF3">
    <property type="entry name" value="SLR2126 PROTEIN"/>
    <property type="match status" value="1"/>
</dbReference>
<dbReference type="Pfam" id="PF00535">
    <property type="entry name" value="Glycos_transf_2"/>
    <property type="match status" value="1"/>
</dbReference>
<dbReference type="PANTHER" id="PTHR43685">
    <property type="entry name" value="GLYCOSYLTRANSFERASE"/>
    <property type="match status" value="1"/>
</dbReference>
<dbReference type="InterPro" id="IPR029044">
    <property type="entry name" value="Nucleotide-diphossugar_trans"/>
</dbReference>
<dbReference type="Proteomes" id="UP000824366">
    <property type="component" value="Chromosome"/>
</dbReference>
<evidence type="ECO:0000259" key="3">
    <source>
        <dbReference type="Pfam" id="PF02709"/>
    </source>
</evidence>
<reference evidence="4 5" key="1">
    <citation type="journal article" date="2021" name="Microbiol. Spectr.">
        <title>A Single Bacterium Capable of Oxidation and Reduction of Iron at Circumneutral pH.</title>
        <authorList>
            <person name="Kato S."/>
            <person name="Ohkuma M."/>
        </authorList>
    </citation>
    <scope>NUCLEOTIDE SEQUENCE [LARGE SCALE GENOMIC DNA]</scope>
    <source>
        <strain evidence="4 5">MIZ03</strain>
    </source>
</reference>
<keyword evidence="5" id="KW-1185">Reference proteome</keyword>
<organism evidence="4 5">
    <name type="scientific">Rhodoferax lithotrophicus</name>
    <dbReference type="NCBI Taxonomy" id="2798804"/>
    <lineage>
        <taxon>Bacteria</taxon>
        <taxon>Pseudomonadati</taxon>
        <taxon>Pseudomonadota</taxon>
        <taxon>Betaproteobacteria</taxon>
        <taxon>Burkholderiales</taxon>
        <taxon>Comamonadaceae</taxon>
        <taxon>Rhodoferax</taxon>
    </lineage>
</organism>
<evidence type="ECO:0000313" key="5">
    <source>
        <dbReference type="Proteomes" id="UP000824366"/>
    </source>
</evidence>
<proteinExistence type="predicted"/>
<name>A0ABM7MPL1_9BURK</name>
<dbReference type="InterPro" id="IPR050834">
    <property type="entry name" value="Glycosyltransf_2"/>
</dbReference>
<dbReference type="Pfam" id="PF02709">
    <property type="entry name" value="Glyco_transf_7C"/>
    <property type="match status" value="1"/>
</dbReference>
<evidence type="ECO:0000256" key="1">
    <source>
        <dbReference type="ARBA" id="ARBA00022679"/>
    </source>
</evidence>
<dbReference type="Gene3D" id="3.90.550.10">
    <property type="entry name" value="Spore Coat Polysaccharide Biosynthesis Protein SpsA, Chain A"/>
    <property type="match status" value="1"/>
</dbReference>
<evidence type="ECO:0000259" key="2">
    <source>
        <dbReference type="Pfam" id="PF00535"/>
    </source>
</evidence>
<dbReference type="SUPFAM" id="SSF53448">
    <property type="entry name" value="Nucleotide-diphospho-sugar transferases"/>
    <property type="match status" value="1"/>
</dbReference>
<feature type="domain" description="Glycosyltransferase 2-like" evidence="2">
    <location>
        <begin position="12"/>
        <end position="126"/>
    </location>
</feature>
<dbReference type="RefSeq" id="WP_223904168.1">
    <property type="nucleotide sequence ID" value="NZ_AP024238.1"/>
</dbReference>
<keyword evidence="1" id="KW-0808">Transferase</keyword>
<evidence type="ECO:0000313" key="4">
    <source>
        <dbReference type="EMBL" id="BCO28191.1"/>
    </source>
</evidence>
<feature type="domain" description="Galactosyltransferase C-terminal" evidence="3">
    <location>
        <begin position="178"/>
        <end position="229"/>
    </location>
</feature>
<gene>
    <name evidence="4" type="ORF">MIZ03_3089</name>
</gene>
<sequence>MKWDIDVGVTISFIVLTYNRVDALIQVLNALTPQCGAHHEIVIADDGSSAPSVAVLRQQLPAFRCAVKHVWHPDIGFTASRARNLGAMASTADYLVFLDGDCVPNARFVRAHEELAEKGCFVNGNRVLLSERLSKQVTSGQVDLMQASYLNWLLWRIRGDINKLAHWVYWPQAPGRYESQFRWKQIRSCNFALWRDDFWAVNGFDESFEGWGHEDADLVLRLHQYGLRRKNGFFSTEVYHLWHRQNSRHAEDTNHQRVIDRSKATIVCAEKGIRDNLHAEDVVITPLN</sequence>
<dbReference type="InterPro" id="IPR027791">
    <property type="entry name" value="Galactosyl_T_C"/>
</dbReference>
<dbReference type="EMBL" id="AP024238">
    <property type="protein sequence ID" value="BCO28191.1"/>
    <property type="molecule type" value="Genomic_DNA"/>
</dbReference>
<accession>A0ABM7MPL1</accession>